<evidence type="ECO:0000313" key="6">
    <source>
        <dbReference type="EMBL" id="KAA1156309.1"/>
    </source>
</evidence>
<reference evidence="6 7" key="1">
    <citation type="submission" date="2019-01" db="EMBL/GenBank/DDBJ databases">
        <title>Genome sequences of marine Pseudoalteromonas species.</title>
        <authorList>
            <person name="Boraston A.B."/>
            <person name="Hehemann J.-H."/>
            <person name="Vickers C.J."/>
            <person name="Salama-Alber O."/>
            <person name="Abe K."/>
            <person name="Hettle A.J."/>
        </authorList>
    </citation>
    <scope>NUCLEOTIDE SEQUENCE [LARGE SCALE GENOMIC DNA]</scope>
    <source>
        <strain evidence="6 7">PS42</strain>
    </source>
</reference>
<dbReference type="EMBL" id="SEUK01000056">
    <property type="protein sequence ID" value="KAA1156309.1"/>
    <property type="molecule type" value="Genomic_DNA"/>
</dbReference>
<dbReference type="Pfam" id="PF00160">
    <property type="entry name" value="Pro_isomerase"/>
    <property type="match status" value="1"/>
</dbReference>
<feature type="signal peptide" evidence="4">
    <location>
        <begin position="1"/>
        <end position="19"/>
    </location>
</feature>
<dbReference type="Gene3D" id="2.40.100.10">
    <property type="entry name" value="Cyclophilin-like"/>
    <property type="match status" value="1"/>
</dbReference>
<dbReference type="PANTHER" id="PTHR43246">
    <property type="entry name" value="PEPTIDYL-PROLYL CIS-TRANS ISOMERASE CYP38, CHLOROPLASTIC"/>
    <property type="match status" value="1"/>
</dbReference>
<protein>
    <recommendedName>
        <fullName evidence="1">peptidylprolyl isomerase</fullName>
        <ecNumber evidence="1">5.2.1.8</ecNumber>
    </recommendedName>
</protein>
<sequence length="206" mass="23504">MKRLFLICFGLFFSASSLAAQEGRFVQKDNIFPRVEIVTSMGSIVVELDRSRAPITVNNFLTYVSDKSYQGGVFHRIERDVENDRDFVIQGGGYDKDYDGLHENDPIFNESGNGLKNDMYSIAMAYQDREPHSGTRQFFFNMDNNDHLNPDKDWGFAVFGNVMDGYDTLDKIMVVETGFNEKIGYDFVPKVPVIILNIKVLEQVPL</sequence>
<dbReference type="EC" id="5.2.1.8" evidence="1"/>
<dbReference type="GO" id="GO:0003755">
    <property type="term" value="F:peptidyl-prolyl cis-trans isomerase activity"/>
    <property type="evidence" value="ECO:0007669"/>
    <property type="project" value="UniProtKB-KW"/>
</dbReference>
<evidence type="ECO:0000256" key="2">
    <source>
        <dbReference type="ARBA" id="ARBA00023110"/>
    </source>
</evidence>
<keyword evidence="4" id="KW-0732">Signal</keyword>
<evidence type="ECO:0000256" key="3">
    <source>
        <dbReference type="ARBA" id="ARBA00023235"/>
    </source>
</evidence>
<organism evidence="6 7">
    <name type="scientific">Pseudoalteromonas fuliginea</name>
    <dbReference type="NCBI Taxonomy" id="1872678"/>
    <lineage>
        <taxon>Bacteria</taxon>
        <taxon>Pseudomonadati</taxon>
        <taxon>Pseudomonadota</taxon>
        <taxon>Gammaproteobacteria</taxon>
        <taxon>Alteromonadales</taxon>
        <taxon>Pseudoalteromonadaceae</taxon>
        <taxon>Pseudoalteromonas</taxon>
    </lineage>
</organism>
<dbReference type="RefSeq" id="WP_149615275.1">
    <property type="nucleotide sequence ID" value="NZ_SEUK01000056.1"/>
</dbReference>
<proteinExistence type="predicted"/>
<name>A0AB73BB14_9GAMM</name>
<dbReference type="AlphaFoldDB" id="A0AB73BB14"/>
<keyword evidence="2" id="KW-0697">Rotamase</keyword>
<dbReference type="InterPro" id="IPR029000">
    <property type="entry name" value="Cyclophilin-like_dom_sf"/>
</dbReference>
<evidence type="ECO:0000256" key="4">
    <source>
        <dbReference type="SAM" id="SignalP"/>
    </source>
</evidence>
<dbReference type="InterPro" id="IPR044665">
    <property type="entry name" value="E_coli_cyclophilin_A-like"/>
</dbReference>
<dbReference type="PROSITE" id="PS50072">
    <property type="entry name" value="CSA_PPIASE_2"/>
    <property type="match status" value="1"/>
</dbReference>
<dbReference type="InterPro" id="IPR002130">
    <property type="entry name" value="Cyclophilin-type_PPIase_dom"/>
</dbReference>
<dbReference type="SUPFAM" id="SSF50891">
    <property type="entry name" value="Cyclophilin-like"/>
    <property type="match status" value="1"/>
</dbReference>
<keyword evidence="3 6" id="KW-0413">Isomerase</keyword>
<evidence type="ECO:0000256" key="1">
    <source>
        <dbReference type="ARBA" id="ARBA00013194"/>
    </source>
</evidence>
<dbReference type="Proteomes" id="UP000324162">
    <property type="component" value="Unassembled WGS sequence"/>
</dbReference>
<comment type="caution">
    <text evidence="6">The sequence shown here is derived from an EMBL/GenBank/DDBJ whole genome shotgun (WGS) entry which is preliminary data.</text>
</comment>
<gene>
    <name evidence="6" type="ORF">EU508_19675</name>
</gene>
<feature type="domain" description="PPIase cyclophilin-type" evidence="5">
    <location>
        <begin position="31"/>
        <end position="200"/>
    </location>
</feature>
<feature type="chain" id="PRO_5044497812" description="peptidylprolyl isomerase" evidence="4">
    <location>
        <begin position="20"/>
        <end position="206"/>
    </location>
</feature>
<evidence type="ECO:0000313" key="7">
    <source>
        <dbReference type="Proteomes" id="UP000324162"/>
    </source>
</evidence>
<accession>A0AB73BB14</accession>
<evidence type="ECO:0000259" key="5">
    <source>
        <dbReference type="PROSITE" id="PS50072"/>
    </source>
</evidence>